<protein>
    <submittedName>
        <fullName evidence="1">Uncharacterized protein</fullName>
    </submittedName>
</protein>
<dbReference type="EMBL" id="CM041539">
    <property type="protein sequence ID" value="KAI3367641.1"/>
    <property type="molecule type" value="Genomic_DNA"/>
</dbReference>
<comment type="caution">
    <text evidence="1">The sequence shown here is derived from an EMBL/GenBank/DDBJ whole genome shotgun (WGS) entry which is preliminary data.</text>
</comment>
<organism evidence="1 2">
    <name type="scientific">Scortum barcoo</name>
    <name type="common">barcoo grunter</name>
    <dbReference type="NCBI Taxonomy" id="214431"/>
    <lineage>
        <taxon>Eukaryota</taxon>
        <taxon>Metazoa</taxon>
        <taxon>Chordata</taxon>
        <taxon>Craniata</taxon>
        <taxon>Vertebrata</taxon>
        <taxon>Euteleostomi</taxon>
        <taxon>Actinopterygii</taxon>
        <taxon>Neopterygii</taxon>
        <taxon>Teleostei</taxon>
        <taxon>Neoteleostei</taxon>
        <taxon>Acanthomorphata</taxon>
        <taxon>Eupercaria</taxon>
        <taxon>Centrarchiformes</taxon>
        <taxon>Terapontoidei</taxon>
        <taxon>Terapontidae</taxon>
        <taxon>Scortum</taxon>
    </lineage>
</organism>
<gene>
    <name evidence="1" type="ORF">L3Q82_026487</name>
</gene>
<feature type="non-terminal residue" evidence="1">
    <location>
        <position position="1"/>
    </location>
</feature>
<sequence length="471" mass="51196">PACCDCRPSTGGLCPPRPAEGGGCALLRLPSGEGLGLRSNRGRLGKSQDQSLLFTPSQQILYNKTTKAGLIPGCFQQERRTADLEDLGEASPLLVAEVSGVVKDLLICKASGVDEMLRALDTVGLLWRGIDRRWCCTGPFWSKRELSPKAKPSMYQSIYVPTLTYAHELRVVNEIMRSLTQMAEISFLRDRVRRLLLKMQASTVSPVTNTTANTTTTTKSREQILIQSSGAMIAVIVIGIIIILAILLIILKTYNRRTHVSRVLGASGGSKPRQKMSQSTVQSNMPLSTLGVSSVSGSIANSNPASENSFQLPRVELNSVEENNIEQFSTNMEVLSLLLVSVLWGCTNPLLKRGTEGIENVTKTNKVSQLLAEFKFLFLNLKYLVPFLLNQSGSLVYYYTLSTTELSLAVPVANSLTFLCTLLTGKLLGEEFGGKRAVTGMFLTMAGITLCVMSSIDSGDSGRQNTTQAAR</sequence>
<evidence type="ECO:0000313" key="1">
    <source>
        <dbReference type="EMBL" id="KAI3367641.1"/>
    </source>
</evidence>
<reference evidence="1" key="1">
    <citation type="submission" date="2022-04" db="EMBL/GenBank/DDBJ databases">
        <title>Jade perch genome.</title>
        <authorList>
            <person name="Chao B."/>
        </authorList>
    </citation>
    <scope>NUCLEOTIDE SEQUENCE</scope>
    <source>
        <strain evidence="1">CB-2022</strain>
    </source>
</reference>
<name>A0ACB8WIT9_9TELE</name>
<accession>A0ACB8WIT9</accession>
<proteinExistence type="predicted"/>
<keyword evidence="2" id="KW-1185">Reference proteome</keyword>
<dbReference type="Proteomes" id="UP000831701">
    <property type="component" value="Chromosome 9"/>
</dbReference>
<evidence type="ECO:0000313" key="2">
    <source>
        <dbReference type="Proteomes" id="UP000831701"/>
    </source>
</evidence>